<dbReference type="OrthoDB" id="761598at2759"/>
<organism evidence="2 3">
    <name type="scientific">Beta vulgaris subsp. vulgaris</name>
    <name type="common">Beet</name>
    <dbReference type="NCBI Taxonomy" id="3555"/>
    <lineage>
        <taxon>Eukaryota</taxon>
        <taxon>Viridiplantae</taxon>
        <taxon>Streptophyta</taxon>
        <taxon>Embryophyta</taxon>
        <taxon>Tracheophyta</taxon>
        <taxon>Spermatophyta</taxon>
        <taxon>Magnoliopsida</taxon>
        <taxon>eudicotyledons</taxon>
        <taxon>Gunneridae</taxon>
        <taxon>Pentapetalae</taxon>
        <taxon>Caryophyllales</taxon>
        <taxon>Chenopodiaceae</taxon>
        <taxon>Betoideae</taxon>
        <taxon>Beta</taxon>
    </lineage>
</organism>
<keyword evidence="1" id="KW-0812">Transmembrane</keyword>
<feature type="transmembrane region" description="Helical" evidence="1">
    <location>
        <begin position="103"/>
        <end position="125"/>
    </location>
</feature>
<proteinExistence type="predicted"/>
<dbReference type="AlphaFoldDB" id="A0A0J8E376"/>
<dbReference type="PANTHER" id="PTHR31168">
    <property type="entry name" value="OS02G0292800 PROTEIN"/>
    <property type="match status" value="1"/>
</dbReference>
<dbReference type="PANTHER" id="PTHR31168:SF19">
    <property type="entry name" value="OS01G0683700 PROTEIN"/>
    <property type="match status" value="1"/>
</dbReference>
<gene>
    <name evidence="2" type="ORF">BVRB_5g126180</name>
</gene>
<protein>
    <recommendedName>
        <fullName evidence="4">DUF599 domain-containing protein</fullName>
    </recommendedName>
</protein>
<dbReference type="OMA" id="AMMSEPM"/>
<dbReference type="InterPro" id="IPR006747">
    <property type="entry name" value="DUF599"/>
</dbReference>
<accession>A0A0J8E376</accession>
<keyword evidence="1" id="KW-1133">Transmembrane helix</keyword>
<feature type="transmembrane region" description="Helical" evidence="1">
    <location>
        <begin position="182"/>
        <end position="206"/>
    </location>
</feature>
<name>A0A0J8E376_BETVV</name>
<keyword evidence="3" id="KW-1185">Reference proteome</keyword>
<sequence length="269" mass="30236">MNLKMIEEEYLDYFLVPSGLVVLGIYHLWLLFTIIRHPTTTVIGLNAISRHQWVHHMMSDPAKNGVLAVQTIRNNLMASTLLATIAITLSSLISAVVSSSNSLIFTIHTTKYLSVLICFLVAFFCNMQSTRYYAHVSFLLNVPSSYDDDVRGEFVEYVAQHLNRGGLYWSLGLRAFYFSFPLLLWIFGAIAMLACSFLMTILLYFLDTASSSPRCFRTCVVKQDHRNTDVESAVYSMGTDWTGDSNIHRSLLGGSKLHSTCDTNVFPSA</sequence>
<dbReference type="KEGG" id="bvg:104908246"/>
<evidence type="ECO:0008006" key="4">
    <source>
        <dbReference type="Google" id="ProtNLM"/>
    </source>
</evidence>
<evidence type="ECO:0000256" key="1">
    <source>
        <dbReference type="SAM" id="Phobius"/>
    </source>
</evidence>
<dbReference type="Pfam" id="PF04654">
    <property type="entry name" value="DUF599"/>
    <property type="match status" value="1"/>
</dbReference>
<dbReference type="EMBL" id="KQ090307">
    <property type="protein sequence ID" value="KMS97530.1"/>
    <property type="molecule type" value="Genomic_DNA"/>
</dbReference>
<dbReference type="eggNOG" id="ENOG502QS3Z">
    <property type="taxonomic scope" value="Eukaryota"/>
</dbReference>
<reference evidence="2 3" key="1">
    <citation type="journal article" date="2014" name="Nature">
        <title>The genome of the recently domesticated crop plant sugar beet (Beta vulgaris).</title>
        <authorList>
            <person name="Dohm J.C."/>
            <person name="Minoche A.E."/>
            <person name="Holtgrawe D."/>
            <person name="Capella-Gutierrez S."/>
            <person name="Zakrzewski F."/>
            <person name="Tafer H."/>
            <person name="Rupp O."/>
            <person name="Sorensen T.R."/>
            <person name="Stracke R."/>
            <person name="Reinhardt R."/>
            <person name="Goesmann A."/>
            <person name="Kraft T."/>
            <person name="Schulz B."/>
            <person name="Stadler P.F."/>
            <person name="Schmidt T."/>
            <person name="Gabaldon T."/>
            <person name="Lehrach H."/>
            <person name="Weisshaar B."/>
            <person name="Himmelbauer H."/>
        </authorList>
    </citation>
    <scope>NUCLEOTIDE SEQUENCE [LARGE SCALE GENOMIC DNA]</scope>
    <source>
        <tissue evidence="2">Taproot</tissue>
    </source>
</reference>
<evidence type="ECO:0000313" key="2">
    <source>
        <dbReference type="EMBL" id="KMS97530.1"/>
    </source>
</evidence>
<feature type="transmembrane region" description="Helical" evidence="1">
    <location>
        <begin position="76"/>
        <end position="97"/>
    </location>
</feature>
<feature type="transmembrane region" description="Helical" evidence="1">
    <location>
        <begin position="13"/>
        <end position="35"/>
    </location>
</feature>
<evidence type="ECO:0000313" key="3">
    <source>
        <dbReference type="Proteomes" id="UP000035740"/>
    </source>
</evidence>
<dbReference type="Gramene" id="KMS97530">
    <property type="protein sequence ID" value="KMS97530"/>
    <property type="gene ID" value="BVRB_5g126180"/>
</dbReference>
<dbReference type="Proteomes" id="UP000035740">
    <property type="component" value="Unassembled WGS sequence"/>
</dbReference>
<keyword evidence="1" id="KW-0472">Membrane</keyword>